<dbReference type="InterPro" id="IPR036206">
    <property type="entry name" value="ThiamineP_synth_sf"/>
</dbReference>
<comment type="caution">
    <text evidence="2">The sequence shown here is derived from an EMBL/GenBank/DDBJ whole genome shotgun (WGS) entry which is preliminary data.</text>
</comment>
<keyword evidence="3" id="KW-1185">Reference proteome</keyword>
<dbReference type="SUPFAM" id="SSF51391">
    <property type="entry name" value="Thiamin phosphate synthase"/>
    <property type="match status" value="1"/>
</dbReference>
<accession>A0A2T4Z265</accession>
<evidence type="ECO:0000313" key="2">
    <source>
        <dbReference type="EMBL" id="PTM54841.1"/>
    </source>
</evidence>
<dbReference type="RefSeq" id="WP_107728459.1">
    <property type="nucleotide sequence ID" value="NZ_PZZP01000003.1"/>
</dbReference>
<gene>
    <name evidence="2" type="ORF">C8J48_3495</name>
</gene>
<feature type="domain" description="DUF7916" evidence="1">
    <location>
        <begin position="9"/>
        <end position="326"/>
    </location>
</feature>
<organism evidence="2 3">
    <name type="scientific">Desmospora activa DSM 45169</name>
    <dbReference type="NCBI Taxonomy" id="1121389"/>
    <lineage>
        <taxon>Bacteria</taxon>
        <taxon>Bacillati</taxon>
        <taxon>Bacillota</taxon>
        <taxon>Bacilli</taxon>
        <taxon>Bacillales</taxon>
        <taxon>Thermoactinomycetaceae</taxon>
        <taxon>Desmospora</taxon>
    </lineage>
</organism>
<dbReference type="EMBL" id="PZZP01000003">
    <property type="protein sequence ID" value="PTM54841.1"/>
    <property type="molecule type" value="Genomic_DNA"/>
</dbReference>
<proteinExistence type="predicted"/>
<dbReference type="Proteomes" id="UP000241639">
    <property type="component" value="Unassembled WGS sequence"/>
</dbReference>
<sequence length="326" mass="35240">MNPSVKRLLDQTPEQLSQLTGRRLLEAIRAAEGRTVVTETVVDSMPLVDGCANPELAAAFGADLLLLNRYNVDQPRVSGFPSREEAIPSGEMWEESGLGPLLPLMGWGVTPGKVTEFIGRPTGINLEPVPTDLPQSVVATGRRAGVAQAEQALEQGARFLVLTGNPGTGVTWEAIARQVEELRNVFGPEVPLMAGKMHGAGTWHNDGQWLEERILERLAQAGANVLLLPQPGTVPGVRGEEMAHWIERIHRLGMQAMLTIGTSQEGAQASLLERWAVDGKSLGGDLFHIGDAGFAGMAPPENILSFSTALKGKRHTYRRMAQSRLR</sequence>
<evidence type="ECO:0000313" key="3">
    <source>
        <dbReference type="Proteomes" id="UP000241639"/>
    </source>
</evidence>
<name>A0A2T4Z265_9BACL</name>
<dbReference type="Pfam" id="PF25509">
    <property type="entry name" value="DUF7916"/>
    <property type="match status" value="1"/>
</dbReference>
<protein>
    <recommendedName>
        <fullName evidence="1">DUF7916 domain-containing protein</fullName>
    </recommendedName>
</protein>
<dbReference type="OrthoDB" id="5581965at2"/>
<reference evidence="2 3" key="1">
    <citation type="submission" date="2018-04" db="EMBL/GenBank/DDBJ databases">
        <title>Genomic Encyclopedia of Archaeal and Bacterial Type Strains, Phase II (KMG-II): from individual species to whole genera.</title>
        <authorList>
            <person name="Goeker M."/>
        </authorList>
    </citation>
    <scope>NUCLEOTIDE SEQUENCE [LARGE SCALE GENOMIC DNA]</scope>
    <source>
        <strain evidence="2 3">DSM 45169</strain>
    </source>
</reference>
<evidence type="ECO:0000259" key="1">
    <source>
        <dbReference type="Pfam" id="PF25509"/>
    </source>
</evidence>
<dbReference type="InterPro" id="IPR057238">
    <property type="entry name" value="DUF7916"/>
</dbReference>
<dbReference type="AlphaFoldDB" id="A0A2T4Z265"/>